<dbReference type="PROSITE" id="PS01124">
    <property type="entry name" value="HTH_ARAC_FAMILY_2"/>
    <property type="match status" value="1"/>
</dbReference>
<dbReference type="PANTHER" id="PTHR43280">
    <property type="entry name" value="ARAC-FAMILY TRANSCRIPTIONAL REGULATOR"/>
    <property type="match status" value="1"/>
</dbReference>
<organism evidence="5 6">
    <name type="scientific">Sphingobacterium zeae</name>
    <dbReference type="NCBI Taxonomy" id="1776859"/>
    <lineage>
        <taxon>Bacteria</taxon>
        <taxon>Pseudomonadati</taxon>
        <taxon>Bacteroidota</taxon>
        <taxon>Sphingobacteriia</taxon>
        <taxon>Sphingobacteriales</taxon>
        <taxon>Sphingobacteriaceae</taxon>
        <taxon>Sphingobacterium</taxon>
    </lineage>
</organism>
<evidence type="ECO:0000256" key="2">
    <source>
        <dbReference type="ARBA" id="ARBA00023125"/>
    </source>
</evidence>
<name>A0ABU0U949_9SPHI</name>
<reference evidence="5 6" key="1">
    <citation type="submission" date="2023-07" db="EMBL/GenBank/DDBJ databases">
        <title>Functional and genomic diversity of the sorghum phyllosphere microbiome.</title>
        <authorList>
            <person name="Shade A."/>
        </authorList>
    </citation>
    <scope>NUCLEOTIDE SEQUENCE [LARGE SCALE GENOMIC DNA]</scope>
    <source>
        <strain evidence="5 6">SORGH_AS_0892</strain>
    </source>
</reference>
<accession>A0ABU0U949</accession>
<dbReference type="Pfam" id="PF12833">
    <property type="entry name" value="HTH_18"/>
    <property type="match status" value="1"/>
</dbReference>
<proteinExistence type="predicted"/>
<dbReference type="SMART" id="SM00342">
    <property type="entry name" value="HTH_ARAC"/>
    <property type="match status" value="1"/>
</dbReference>
<dbReference type="InterPro" id="IPR009057">
    <property type="entry name" value="Homeodomain-like_sf"/>
</dbReference>
<sequence>MISIFRYLQMALLITLDNVYKLYNLDSSKKTEGIVILNQQNDPKKEYTNNSRLFDGLLLGFLIQGSMKAQIHFLEYEMSAGDIAVLQPQLMMDTKSLSDDAQIVTIGLSLDFITAFPILREFVMNNQMRWQPVIRLQPEEIKLQNDLLTLIQNFYNKKPSHNKTEMLRHLVMVLISMISEVYSSLPSNKSLVKNRTHEIIDDFYLLISKHANQQRSVAFYANKLNLTPQYLSTFLKQRTGKSVLQWIDHITILHAKTLLKSSNLSIKEISSELHFEETSVFCRYFKRIVGVSPKTYRNE</sequence>
<evidence type="ECO:0000313" key="6">
    <source>
        <dbReference type="Proteomes" id="UP001244640"/>
    </source>
</evidence>
<evidence type="ECO:0000259" key="4">
    <source>
        <dbReference type="PROSITE" id="PS01124"/>
    </source>
</evidence>
<evidence type="ECO:0000256" key="3">
    <source>
        <dbReference type="ARBA" id="ARBA00023163"/>
    </source>
</evidence>
<dbReference type="PANTHER" id="PTHR43280:SF32">
    <property type="entry name" value="TRANSCRIPTIONAL REGULATORY PROTEIN"/>
    <property type="match status" value="1"/>
</dbReference>
<keyword evidence="1" id="KW-0805">Transcription regulation</keyword>
<dbReference type="Gene3D" id="1.10.10.60">
    <property type="entry name" value="Homeodomain-like"/>
    <property type="match status" value="1"/>
</dbReference>
<keyword evidence="3" id="KW-0804">Transcription</keyword>
<protein>
    <submittedName>
        <fullName evidence="5">AraC family transcriptional activator of pobA</fullName>
    </submittedName>
</protein>
<keyword evidence="6" id="KW-1185">Reference proteome</keyword>
<feature type="domain" description="HTH araC/xylS-type" evidence="4">
    <location>
        <begin position="201"/>
        <end position="299"/>
    </location>
</feature>
<dbReference type="SUPFAM" id="SSF46689">
    <property type="entry name" value="Homeodomain-like"/>
    <property type="match status" value="1"/>
</dbReference>
<gene>
    <name evidence="5" type="ORF">QE382_003212</name>
</gene>
<evidence type="ECO:0000256" key="1">
    <source>
        <dbReference type="ARBA" id="ARBA00023015"/>
    </source>
</evidence>
<dbReference type="Proteomes" id="UP001244640">
    <property type="component" value="Unassembled WGS sequence"/>
</dbReference>
<keyword evidence="2" id="KW-0238">DNA-binding</keyword>
<comment type="caution">
    <text evidence="5">The sequence shown here is derived from an EMBL/GenBank/DDBJ whole genome shotgun (WGS) entry which is preliminary data.</text>
</comment>
<dbReference type="EMBL" id="JAUTBA010000001">
    <property type="protein sequence ID" value="MDQ1151228.1"/>
    <property type="molecule type" value="Genomic_DNA"/>
</dbReference>
<dbReference type="RefSeq" id="WP_307186741.1">
    <property type="nucleotide sequence ID" value="NZ_JAUTBA010000001.1"/>
</dbReference>
<evidence type="ECO:0000313" key="5">
    <source>
        <dbReference type="EMBL" id="MDQ1151228.1"/>
    </source>
</evidence>
<dbReference type="InterPro" id="IPR018060">
    <property type="entry name" value="HTH_AraC"/>
</dbReference>